<comment type="subcellular location">
    <subcellularLocation>
        <location evidence="1 12">Mitochondrion inner membrane</location>
        <topology evidence="1 12">Multi-pass membrane protein</topology>
    </subcellularLocation>
</comment>
<dbReference type="OrthoDB" id="5970083at2759"/>
<comment type="function">
    <text evidence="12">Component of the PAM complex, a complex required for the translocation of transit peptide-containing proteins from the inner membrane into the mitochondrial matrix in an ATP-dependent manner.</text>
</comment>
<feature type="transmembrane region" description="Helical" evidence="12">
    <location>
        <begin position="54"/>
        <end position="71"/>
    </location>
</feature>
<keyword evidence="7" id="KW-0809">Transit peptide</keyword>
<keyword evidence="6 12" id="KW-0653">Protein transport</keyword>
<dbReference type="EMBL" id="GL883133">
    <property type="protein sequence ID" value="EGG02105.1"/>
    <property type="molecule type" value="Genomic_DNA"/>
</dbReference>
<dbReference type="InterPro" id="IPR013875">
    <property type="entry name" value="Pam17"/>
</dbReference>
<sequence>MSWSQYLALRKKQRQYALFATIPSTTIGLSVGILRFATIESLPTELIMGIEANYVYAISTLGCAIFGYLIGPTIGHSIFRLGVSKPLQAAMQERNAQFYAHIKANRVDPAQSNLNNPLPDWHGERVGSLSDYRRWLRDQAAYRRKASQHGMLLRQEDLSQGKDLI</sequence>
<evidence type="ECO:0000256" key="6">
    <source>
        <dbReference type="ARBA" id="ARBA00022927"/>
    </source>
</evidence>
<dbReference type="GeneID" id="18935992"/>
<name>F4RZY7_MELLP</name>
<keyword evidence="14" id="KW-1185">Reference proteome</keyword>
<dbReference type="FunCoup" id="F4RZY7">
    <property type="interactions" value="32"/>
</dbReference>
<dbReference type="KEGG" id="mlr:MELLADRAFT_91691"/>
<comment type="subunit">
    <text evidence="12">Component of the PAM complex.</text>
</comment>
<accession>F4RZY7</accession>
<keyword evidence="3 12" id="KW-0813">Transport</keyword>
<keyword evidence="10 12" id="KW-0496">Mitochondrion</keyword>
<keyword evidence="4 12" id="KW-0812">Transmembrane</keyword>
<organism evidence="14">
    <name type="scientific">Melampsora larici-populina (strain 98AG31 / pathotype 3-4-7)</name>
    <name type="common">Poplar leaf rust fungus</name>
    <dbReference type="NCBI Taxonomy" id="747676"/>
    <lineage>
        <taxon>Eukaryota</taxon>
        <taxon>Fungi</taxon>
        <taxon>Dikarya</taxon>
        <taxon>Basidiomycota</taxon>
        <taxon>Pucciniomycotina</taxon>
        <taxon>Pucciniomycetes</taxon>
        <taxon>Pucciniales</taxon>
        <taxon>Melampsoraceae</taxon>
        <taxon>Melampsora</taxon>
    </lineage>
</organism>
<evidence type="ECO:0000256" key="5">
    <source>
        <dbReference type="ARBA" id="ARBA00022792"/>
    </source>
</evidence>
<dbReference type="InParanoid" id="F4RZY7"/>
<dbReference type="PANTHER" id="PTHR28021:SF1">
    <property type="entry name" value="PRESEQUENCE TRANSLOCATED-ASSOCIATED MOTOR SUBUNIT PAM17, MITOCHONDRIAL"/>
    <property type="match status" value="1"/>
</dbReference>
<evidence type="ECO:0000256" key="3">
    <source>
        <dbReference type="ARBA" id="ARBA00022448"/>
    </source>
</evidence>
<evidence type="ECO:0000256" key="7">
    <source>
        <dbReference type="ARBA" id="ARBA00022946"/>
    </source>
</evidence>
<keyword evidence="11 12" id="KW-0472">Membrane</keyword>
<evidence type="ECO:0000256" key="8">
    <source>
        <dbReference type="ARBA" id="ARBA00022989"/>
    </source>
</evidence>
<dbReference type="VEuPathDB" id="FungiDB:MELLADRAFT_91691"/>
<comment type="similarity">
    <text evidence="2 12">Belongs to the PAM17 family.</text>
</comment>
<reference evidence="14" key="1">
    <citation type="journal article" date="2011" name="Proc. Natl. Acad. Sci. U.S.A.">
        <title>Obligate biotrophy features unraveled by the genomic analysis of rust fungi.</title>
        <authorList>
            <person name="Duplessis S."/>
            <person name="Cuomo C.A."/>
            <person name="Lin Y.-C."/>
            <person name="Aerts A."/>
            <person name="Tisserant E."/>
            <person name="Veneault-Fourrey C."/>
            <person name="Joly D.L."/>
            <person name="Hacquard S."/>
            <person name="Amselem J."/>
            <person name="Cantarel B.L."/>
            <person name="Chiu R."/>
            <person name="Coutinho P.M."/>
            <person name="Feau N."/>
            <person name="Field M."/>
            <person name="Frey P."/>
            <person name="Gelhaye E."/>
            <person name="Goldberg J."/>
            <person name="Grabherr M.G."/>
            <person name="Kodira C.D."/>
            <person name="Kohler A."/>
            <person name="Kuees U."/>
            <person name="Lindquist E.A."/>
            <person name="Lucas S.M."/>
            <person name="Mago R."/>
            <person name="Mauceli E."/>
            <person name="Morin E."/>
            <person name="Murat C."/>
            <person name="Pangilinan J.L."/>
            <person name="Park R."/>
            <person name="Pearson M."/>
            <person name="Quesneville H."/>
            <person name="Rouhier N."/>
            <person name="Sakthikumar S."/>
            <person name="Salamov A.A."/>
            <person name="Schmutz J."/>
            <person name="Selles B."/>
            <person name="Shapiro H."/>
            <person name="Tanguay P."/>
            <person name="Tuskan G.A."/>
            <person name="Henrissat B."/>
            <person name="Van de Peer Y."/>
            <person name="Rouze P."/>
            <person name="Ellis J.G."/>
            <person name="Dodds P.N."/>
            <person name="Schein J.E."/>
            <person name="Zhong S."/>
            <person name="Hamelin R.C."/>
            <person name="Grigoriev I.V."/>
            <person name="Szabo L.J."/>
            <person name="Martin F."/>
        </authorList>
    </citation>
    <scope>NUCLEOTIDE SEQUENCE [LARGE SCALE GENOMIC DNA]</scope>
    <source>
        <strain evidence="14">98AG31 / pathotype 3-4-7</strain>
    </source>
</reference>
<keyword evidence="9 12" id="KW-0811">Translocation</keyword>
<dbReference type="eggNOG" id="ENOG502S1B1">
    <property type="taxonomic scope" value="Eukaryota"/>
</dbReference>
<evidence type="ECO:0000256" key="12">
    <source>
        <dbReference type="RuleBase" id="RU367146"/>
    </source>
</evidence>
<protein>
    <recommendedName>
        <fullName evidence="12">Presequence translocated-associated motor subunit PAM17</fullName>
    </recommendedName>
</protein>
<dbReference type="GO" id="GO:0001405">
    <property type="term" value="C:PAM complex, Tim23 associated import motor"/>
    <property type="evidence" value="ECO:0007669"/>
    <property type="project" value="UniProtKB-UniRule"/>
</dbReference>
<dbReference type="STRING" id="747676.F4RZY7"/>
<evidence type="ECO:0000313" key="14">
    <source>
        <dbReference type="Proteomes" id="UP000001072"/>
    </source>
</evidence>
<evidence type="ECO:0000313" key="13">
    <source>
        <dbReference type="EMBL" id="EGG02105.1"/>
    </source>
</evidence>
<keyword evidence="5 12" id="KW-0999">Mitochondrion inner membrane</keyword>
<keyword evidence="8 12" id="KW-1133">Transmembrane helix</keyword>
<dbReference type="HOGENOM" id="CLU_068297_2_0_1"/>
<dbReference type="GO" id="GO:0030150">
    <property type="term" value="P:protein import into mitochondrial matrix"/>
    <property type="evidence" value="ECO:0007669"/>
    <property type="project" value="UniProtKB-UniRule"/>
</dbReference>
<dbReference type="RefSeq" id="XP_007414642.1">
    <property type="nucleotide sequence ID" value="XM_007414580.1"/>
</dbReference>
<evidence type="ECO:0000256" key="9">
    <source>
        <dbReference type="ARBA" id="ARBA00023010"/>
    </source>
</evidence>
<dbReference type="Pfam" id="PF08566">
    <property type="entry name" value="Pam17"/>
    <property type="match status" value="1"/>
</dbReference>
<evidence type="ECO:0000256" key="4">
    <source>
        <dbReference type="ARBA" id="ARBA00022692"/>
    </source>
</evidence>
<gene>
    <name evidence="13" type="ORF">MELLADRAFT_91691</name>
</gene>
<dbReference type="AlphaFoldDB" id="F4RZY7"/>
<dbReference type="Proteomes" id="UP000001072">
    <property type="component" value="Unassembled WGS sequence"/>
</dbReference>
<feature type="transmembrane region" description="Helical" evidence="12">
    <location>
        <begin position="16"/>
        <end position="34"/>
    </location>
</feature>
<dbReference type="PANTHER" id="PTHR28021">
    <property type="entry name" value="PRESEQUENCE TRANSLOCATED-ASSOCIATED MOTOR SUBUNIT PAM17, MITOCHONDRIAL"/>
    <property type="match status" value="1"/>
</dbReference>
<evidence type="ECO:0000256" key="10">
    <source>
        <dbReference type="ARBA" id="ARBA00023128"/>
    </source>
</evidence>
<evidence type="ECO:0000256" key="11">
    <source>
        <dbReference type="ARBA" id="ARBA00023136"/>
    </source>
</evidence>
<evidence type="ECO:0000256" key="2">
    <source>
        <dbReference type="ARBA" id="ARBA00006837"/>
    </source>
</evidence>
<evidence type="ECO:0000256" key="1">
    <source>
        <dbReference type="ARBA" id="ARBA00004448"/>
    </source>
</evidence>
<proteinExistence type="inferred from homology"/>